<evidence type="ECO:0000313" key="14">
    <source>
        <dbReference type="Proteomes" id="UP000554235"/>
    </source>
</evidence>
<dbReference type="Gene3D" id="1.10.1040.10">
    <property type="entry name" value="N-(1-d-carboxylethyl)-l-norvaline Dehydrogenase, domain 2"/>
    <property type="match status" value="1"/>
</dbReference>
<name>A0A8H4KC91_9HYPO</name>
<dbReference type="InterPro" id="IPR022694">
    <property type="entry name" value="3-OHacyl-CoA_DH"/>
</dbReference>
<evidence type="ECO:0000256" key="10">
    <source>
        <dbReference type="PIRSR" id="PIRSR000105-1"/>
    </source>
</evidence>
<keyword evidence="6" id="KW-0560">Oxidoreductase</keyword>
<evidence type="ECO:0000256" key="7">
    <source>
        <dbReference type="ARBA" id="ARBA00023027"/>
    </source>
</evidence>
<dbReference type="SUPFAM" id="SSF48179">
    <property type="entry name" value="6-phosphogluconate dehydrogenase C-terminal domain-like"/>
    <property type="match status" value="1"/>
</dbReference>
<evidence type="ECO:0000256" key="3">
    <source>
        <dbReference type="ARBA" id="ARBA00011738"/>
    </source>
</evidence>
<organism evidence="13 14">
    <name type="scientific">Fusarium albosuccineum</name>
    <dbReference type="NCBI Taxonomy" id="1237068"/>
    <lineage>
        <taxon>Eukaryota</taxon>
        <taxon>Fungi</taxon>
        <taxon>Dikarya</taxon>
        <taxon>Ascomycota</taxon>
        <taxon>Pezizomycotina</taxon>
        <taxon>Sordariomycetes</taxon>
        <taxon>Hypocreomycetidae</taxon>
        <taxon>Hypocreales</taxon>
        <taxon>Nectriaceae</taxon>
        <taxon>Fusarium</taxon>
        <taxon>Fusarium decemcellulare species complex</taxon>
    </lineage>
</organism>
<keyword evidence="5" id="KW-0597">Phosphoprotein</keyword>
<feature type="domain" description="3-hydroxyacyl-CoA dehydrogenase NAD binding" evidence="12">
    <location>
        <begin position="9"/>
        <end position="181"/>
    </location>
</feature>
<dbReference type="GO" id="GO:0050104">
    <property type="term" value="F:L-gulonate 3-dehydrogenase activity"/>
    <property type="evidence" value="ECO:0007669"/>
    <property type="project" value="UniProtKB-EC"/>
</dbReference>
<evidence type="ECO:0000259" key="12">
    <source>
        <dbReference type="Pfam" id="PF02737"/>
    </source>
</evidence>
<feature type="site" description="Important for catalytic activity" evidence="10">
    <location>
        <position position="138"/>
    </location>
</feature>
<keyword evidence="14" id="KW-1185">Reference proteome</keyword>
<comment type="subcellular location">
    <subcellularLocation>
        <location evidence="1">Cytoplasm</location>
    </subcellularLocation>
</comment>
<dbReference type="GO" id="GO:0006631">
    <property type="term" value="P:fatty acid metabolic process"/>
    <property type="evidence" value="ECO:0007669"/>
    <property type="project" value="InterPro"/>
</dbReference>
<evidence type="ECO:0000313" key="13">
    <source>
        <dbReference type="EMBL" id="KAF4447214.1"/>
    </source>
</evidence>
<dbReference type="InterPro" id="IPR036291">
    <property type="entry name" value="NAD(P)-bd_dom_sf"/>
</dbReference>
<dbReference type="Gene3D" id="3.40.50.720">
    <property type="entry name" value="NAD(P)-binding Rossmann-like Domain"/>
    <property type="match status" value="1"/>
</dbReference>
<proteinExistence type="inferred from homology"/>
<comment type="subunit">
    <text evidence="3">Homodimer.</text>
</comment>
<evidence type="ECO:0000256" key="4">
    <source>
        <dbReference type="ARBA" id="ARBA00022490"/>
    </source>
</evidence>
<dbReference type="PIRSF" id="PIRSF000105">
    <property type="entry name" value="HCDH"/>
    <property type="match status" value="1"/>
</dbReference>
<dbReference type="PANTHER" id="PTHR48075:SF1">
    <property type="entry name" value="LAMBDA-CRYSTALLIN HOMOLOG"/>
    <property type="match status" value="1"/>
</dbReference>
<dbReference type="Pfam" id="PF02737">
    <property type="entry name" value="3HCDH_N"/>
    <property type="match status" value="1"/>
</dbReference>
<dbReference type="SUPFAM" id="SSF51735">
    <property type="entry name" value="NAD(P)-binding Rossmann-fold domains"/>
    <property type="match status" value="1"/>
</dbReference>
<dbReference type="GO" id="GO:0005737">
    <property type="term" value="C:cytoplasm"/>
    <property type="evidence" value="ECO:0007669"/>
    <property type="project" value="UniProtKB-SubCell"/>
</dbReference>
<comment type="caution">
    <text evidence="13">The sequence shown here is derived from an EMBL/GenBank/DDBJ whole genome shotgun (WGS) entry which is preliminary data.</text>
</comment>
<evidence type="ECO:0000259" key="11">
    <source>
        <dbReference type="Pfam" id="PF00725"/>
    </source>
</evidence>
<dbReference type="InterPro" id="IPR013328">
    <property type="entry name" value="6PGD_dom2"/>
</dbReference>
<keyword evidence="7" id="KW-0520">NAD</keyword>
<evidence type="ECO:0000256" key="2">
    <source>
        <dbReference type="ARBA" id="ARBA00009463"/>
    </source>
</evidence>
<dbReference type="InterPro" id="IPR008927">
    <property type="entry name" value="6-PGluconate_DH-like_C_sf"/>
</dbReference>
<dbReference type="Proteomes" id="UP000554235">
    <property type="component" value="Unassembled WGS sequence"/>
</dbReference>
<comment type="similarity">
    <text evidence="2">Belongs to the 3-hydroxyacyl-CoA dehydrogenase family.</text>
</comment>
<dbReference type="Pfam" id="PF00725">
    <property type="entry name" value="3HCDH"/>
    <property type="match status" value="1"/>
</dbReference>
<protein>
    <recommendedName>
        <fullName evidence="9">L-gulonate 3-dehydrogenase</fullName>
        <ecNumber evidence="8">1.1.1.45</ecNumber>
    </recommendedName>
    <alternativeName>
        <fullName evidence="9">L-gulonate 3-dehydrogenase</fullName>
    </alternativeName>
</protein>
<dbReference type="InterPro" id="IPR006176">
    <property type="entry name" value="3-OHacyl-CoA_DH_NAD-bd"/>
</dbReference>
<dbReference type="InterPro" id="IPR006108">
    <property type="entry name" value="3HC_DH_C"/>
</dbReference>
<evidence type="ECO:0000256" key="1">
    <source>
        <dbReference type="ARBA" id="ARBA00004496"/>
    </source>
</evidence>
<accession>A0A8H4KC91</accession>
<dbReference type="EC" id="1.1.1.45" evidence="8"/>
<evidence type="ECO:0000256" key="6">
    <source>
        <dbReference type="ARBA" id="ARBA00023002"/>
    </source>
</evidence>
<dbReference type="OrthoDB" id="2021159at2759"/>
<dbReference type="AlphaFoldDB" id="A0A8H4KC91"/>
<evidence type="ECO:0000256" key="9">
    <source>
        <dbReference type="ARBA" id="ARBA00042709"/>
    </source>
</evidence>
<dbReference type="PANTHER" id="PTHR48075">
    <property type="entry name" value="3-HYDROXYACYL-COA DEHYDROGENASE FAMILY PROTEIN"/>
    <property type="match status" value="1"/>
</dbReference>
<evidence type="ECO:0000256" key="5">
    <source>
        <dbReference type="ARBA" id="ARBA00022553"/>
    </source>
</evidence>
<gene>
    <name evidence="13" type="ORF">FALBO_16975</name>
</gene>
<feature type="domain" description="3-hydroxyacyl-CoA dehydrogenase C-terminal" evidence="11">
    <location>
        <begin position="185"/>
        <end position="244"/>
    </location>
</feature>
<keyword evidence="4" id="KW-0963">Cytoplasm</keyword>
<sequence>MNTHVEDCHITVIGAGTIGLSIAALHLMHLKTASSLTIVDIRPDLRSHILTYLPTFLPESLHICVPQVGLASTLPDAVRHSTIVQECGPENLEFKSALWAEVERHAPLDALFWTSTSGIPASRQNIQMRDPSRLIVVHPFNPPHILPLLEIVPSPKTSQSVIDRTIDFWIKRGREPVLLQKEITGFVAGRLAWALLREAIHLVDQDIVTVQQLDRIIETSMGPRWAYAGPFKSFHAGGGPDGLEGLLNLVRHTVQACWDDAGRVNMGDGWENKVVVQTREAYGAPNLEERDRANRMVLRAVQEAKRETDALD</sequence>
<dbReference type="EMBL" id="JAADYS010003447">
    <property type="protein sequence ID" value="KAF4447214.1"/>
    <property type="molecule type" value="Genomic_DNA"/>
</dbReference>
<reference evidence="13 14" key="1">
    <citation type="submission" date="2020-01" db="EMBL/GenBank/DDBJ databases">
        <title>Identification and distribution of gene clusters putatively required for synthesis of sphingolipid metabolism inhibitors in phylogenetically diverse species of the filamentous fungus Fusarium.</title>
        <authorList>
            <person name="Kim H.-S."/>
            <person name="Busman M."/>
            <person name="Brown D.W."/>
            <person name="Divon H."/>
            <person name="Uhlig S."/>
            <person name="Proctor R.H."/>
        </authorList>
    </citation>
    <scope>NUCLEOTIDE SEQUENCE [LARGE SCALE GENOMIC DNA]</scope>
    <source>
        <strain evidence="13 14">NRRL 20459</strain>
    </source>
</reference>
<dbReference type="GO" id="GO:0070403">
    <property type="term" value="F:NAD+ binding"/>
    <property type="evidence" value="ECO:0007669"/>
    <property type="project" value="InterPro"/>
</dbReference>
<evidence type="ECO:0000256" key="8">
    <source>
        <dbReference type="ARBA" id="ARBA00038962"/>
    </source>
</evidence>